<dbReference type="Pfam" id="PF02912">
    <property type="entry name" value="Phe_tRNA-synt_N"/>
    <property type="match status" value="1"/>
</dbReference>
<dbReference type="SUPFAM" id="SSF46589">
    <property type="entry name" value="tRNA-binding arm"/>
    <property type="match status" value="1"/>
</dbReference>
<evidence type="ECO:0000313" key="15">
    <source>
        <dbReference type="EMBL" id="NYT52120.1"/>
    </source>
</evidence>
<evidence type="ECO:0000256" key="2">
    <source>
        <dbReference type="ARBA" id="ARBA00010207"/>
    </source>
</evidence>
<reference evidence="15 16" key="1">
    <citation type="submission" date="2020-05" db="EMBL/GenBank/DDBJ databases">
        <title>Horizontal transmission and recombination maintain forever young bacterial symbiont genomes.</title>
        <authorList>
            <person name="Russell S.L."/>
            <person name="Pepper-Tunick E."/>
            <person name="Svedberg J."/>
            <person name="Byrne A."/>
            <person name="Ruelas Castillo J."/>
            <person name="Vollmers C."/>
            <person name="Beinart R.A."/>
            <person name="Corbett-Detig R."/>
        </authorList>
    </citation>
    <scope>NUCLEOTIDE SEQUENCE [LARGE SCALE GENOMIC DNA]</scope>
    <source>
        <strain evidence="15">Monterey_2004</strain>
    </source>
</reference>
<comment type="similarity">
    <text evidence="2 13">Belongs to the class-II aminoacyl-tRNA synthetase family. Phe-tRNA synthetase alpha subunit type 1 subfamily.</text>
</comment>
<evidence type="ECO:0000313" key="16">
    <source>
        <dbReference type="Proteomes" id="UP000525329"/>
    </source>
</evidence>
<dbReference type="SUPFAM" id="SSF55681">
    <property type="entry name" value="Class II aaRS and biotin synthetases"/>
    <property type="match status" value="1"/>
</dbReference>
<evidence type="ECO:0000256" key="1">
    <source>
        <dbReference type="ARBA" id="ARBA00004496"/>
    </source>
</evidence>
<evidence type="ECO:0000256" key="3">
    <source>
        <dbReference type="ARBA" id="ARBA00011209"/>
    </source>
</evidence>
<dbReference type="EMBL" id="JACCHU010000001">
    <property type="protein sequence ID" value="NYT52120.1"/>
    <property type="molecule type" value="Genomic_DNA"/>
</dbReference>
<dbReference type="InterPro" id="IPR002319">
    <property type="entry name" value="Phenylalanyl-tRNA_Synthase"/>
</dbReference>
<dbReference type="InterPro" id="IPR022911">
    <property type="entry name" value="Phe_tRNA_ligase_alpha1_bac"/>
</dbReference>
<proteinExistence type="inferred from homology"/>
<keyword evidence="6 13" id="KW-0479">Metal-binding</keyword>
<evidence type="ECO:0000256" key="12">
    <source>
        <dbReference type="ARBA" id="ARBA00049255"/>
    </source>
</evidence>
<dbReference type="InterPro" id="IPR045864">
    <property type="entry name" value="aa-tRNA-synth_II/BPL/LPL"/>
</dbReference>
<evidence type="ECO:0000256" key="4">
    <source>
        <dbReference type="ARBA" id="ARBA00022490"/>
    </source>
</evidence>
<dbReference type="GO" id="GO:0005524">
    <property type="term" value="F:ATP binding"/>
    <property type="evidence" value="ECO:0007669"/>
    <property type="project" value="UniProtKB-UniRule"/>
</dbReference>
<dbReference type="AlphaFoldDB" id="A0A853GB80"/>
<evidence type="ECO:0000256" key="5">
    <source>
        <dbReference type="ARBA" id="ARBA00022598"/>
    </source>
</evidence>
<comment type="cofactor">
    <cofactor evidence="13">
        <name>Mg(2+)</name>
        <dbReference type="ChEBI" id="CHEBI:18420"/>
    </cofactor>
    <text evidence="13">Binds 2 magnesium ions per tetramer.</text>
</comment>
<dbReference type="FunFam" id="3.30.930.10:FF:000003">
    <property type="entry name" value="Phenylalanine--tRNA ligase alpha subunit"/>
    <property type="match status" value="1"/>
</dbReference>
<keyword evidence="4 13" id="KW-0963">Cytoplasm</keyword>
<dbReference type="HAMAP" id="MF_00281">
    <property type="entry name" value="Phe_tRNA_synth_alpha1"/>
    <property type="match status" value="1"/>
</dbReference>
<keyword evidence="8 13" id="KW-0067">ATP-binding</keyword>
<accession>A0A853GB80</accession>
<dbReference type="CDD" id="cd00496">
    <property type="entry name" value="PheRS_alpha_core"/>
    <property type="match status" value="1"/>
</dbReference>
<dbReference type="PANTHER" id="PTHR11538">
    <property type="entry name" value="PHENYLALANYL-TRNA SYNTHETASE"/>
    <property type="match status" value="1"/>
</dbReference>
<dbReference type="PROSITE" id="PS50862">
    <property type="entry name" value="AA_TRNA_LIGASE_II"/>
    <property type="match status" value="1"/>
</dbReference>
<name>A0A853GB80_9GAMM</name>
<dbReference type="Pfam" id="PF01409">
    <property type="entry name" value="tRNA-synt_2d"/>
    <property type="match status" value="1"/>
</dbReference>
<dbReference type="GO" id="GO:0000287">
    <property type="term" value="F:magnesium ion binding"/>
    <property type="evidence" value="ECO:0007669"/>
    <property type="project" value="UniProtKB-UniRule"/>
</dbReference>
<evidence type="ECO:0000256" key="13">
    <source>
        <dbReference type="HAMAP-Rule" id="MF_00281"/>
    </source>
</evidence>
<evidence type="ECO:0000256" key="11">
    <source>
        <dbReference type="ARBA" id="ARBA00023146"/>
    </source>
</evidence>
<organism evidence="15 16">
    <name type="scientific">Candidatus Vesicomyosocius endoextente</name>
    <dbReference type="NCBI Taxonomy" id="2738853"/>
    <lineage>
        <taxon>Bacteria</taxon>
        <taxon>Pseudomonadati</taxon>
        <taxon>Pseudomonadota</taxon>
        <taxon>Gammaproteobacteria</taxon>
        <taxon>Candidatus Pseudothioglobaceae</taxon>
        <taxon>Candidatus Vesicomyidisocius</taxon>
    </lineage>
</organism>
<evidence type="ECO:0000256" key="9">
    <source>
        <dbReference type="ARBA" id="ARBA00022842"/>
    </source>
</evidence>
<evidence type="ECO:0000256" key="10">
    <source>
        <dbReference type="ARBA" id="ARBA00022917"/>
    </source>
</evidence>
<dbReference type="GO" id="GO:0006432">
    <property type="term" value="P:phenylalanyl-tRNA aminoacylation"/>
    <property type="evidence" value="ECO:0007669"/>
    <property type="project" value="UniProtKB-UniRule"/>
</dbReference>
<protein>
    <recommendedName>
        <fullName evidence="13">Phenylalanine--tRNA ligase alpha subunit</fullName>
        <ecNumber evidence="13">6.1.1.20</ecNumber>
    </recommendedName>
    <alternativeName>
        <fullName evidence="13">Phenylalanyl-tRNA synthetase alpha subunit</fullName>
        <shortName evidence="13">PheRS</shortName>
    </alternativeName>
</protein>
<dbReference type="InterPro" id="IPR010978">
    <property type="entry name" value="tRNA-bd_arm"/>
</dbReference>
<comment type="catalytic activity">
    <reaction evidence="12 13">
        <text>tRNA(Phe) + L-phenylalanine + ATP = L-phenylalanyl-tRNA(Phe) + AMP + diphosphate + H(+)</text>
        <dbReference type="Rhea" id="RHEA:19413"/>
        <dbReference type="Rhea" id="RHEA-COMP:9668"/>
        <dbReference type="Rhea" id="RHEA-COMP:9699"/>
        <dbReference type="ChEBI" id="CHEBI:15378"/>
        <dbReference type="ChEBI" id="CHEBI:30616"/>
        <dbReference type="ChEBI" id="CHEBI:33019"/>
        <dbReference type="ChEBI" id="CHEBI:58095"/>
        <dbReference type="ChEBI" id="CHEBI:78442"/>
        <dbReference type="ChEBI" id="CHEBI:78531"/>
        <dbReference type="ChEBI" id="CHEBI:456215"/>
        <dbReference type="EC" id="6.1.1.20"/>
    </reaction>
</comment>
<dbReference type="PANTHER" id="PTHR11538:SF41">
    <property type="entry name" value="PHENYLALANINE--TRNA LIGASE, MITOCHONDRIAL"/>
    <property type="match status" value="1"/>
</dbReference>
<evidence type="ECO:0000259" key="14">
    <source>
        <dbReference type="PROSITE" id="PS50862"/>
    </source>
</evidence>
<dbReference type="InterPro" id="IPR004529">
    <property type="entry name" value="Phe-tRNA-synth_IIc_asu"/>
</dbReference>
<feature type="domain" description="Aminoacyl-transfer RNA synthetases class-II family profile" evidence="14">
    <location>
        <begin position="114"/>
        <end position="335"/>
    </location>
</feature>
<dbReference type="InterPro" id="IPR004188">
    <property type="entry name" value="Phe-tRNA_ligase_II_N"/>
</dbReference>
<keyword evidence="10 13" id="KW-0648">Protein biosynthesis</keyword>
<comment type="subunit">
    <text evidence="3 13">Tetramer of two alpha and two beta subunits.</text>
</comment>
<dbReference type="Gene3D" id="3.30.930.10">
    <property type="entry name" value="Bira Bifunctional Protein, Domain 2"/>
    <property type="match status" value="1"/>
</dbReference>
<keyword evidence="9 13" id="KW-0460">Magnesium</keyword>
<dbReference type="GO" id="GO:0005737">
    <property type="term" value="C:cytoplasm"/>
    <property type="evidence" value="ECO:0007669"/>
    <property type="project" value="UniProtKB-SubCell"/>
</dbReference>
<gene>
    <name evidence="13 15" type="primary">pheS</name>
    <name evidence="15" type="ORF">H0A74_00815</name>
</gene>
<keyword evidence="7 13" id="KW-0547">Nucleotide-binding</keyword>
<dbReference type="InterPro" id="IPR006195">
    <property type="entry name" value="aa-tRNA-synth_II"/>
</dbReference>
<keyword evidence="5 13" id="KW-0436">Ligase</keyword>
<keyword evidence="11 13" id="KW-0030">Aminoacyl-tRNA synthetase</keyword>
<evidence type="ECO:0000256" key="6">
    <source>
        <dbReference type="ARBA" id="ARBA00022723"/>
    </source>
</evidence>
<comment type="subcellular location">
    <subcellularLocation>
        <location evidence="1 13">Cytoplasm</location>
    </subcellularLocation>
</comment>
<dbReference type="GO" id="GO:0004826">
    <property type="term" value="F:phenylalanine-tRNA ligase activity"/>
    <property type="evidence" value="ECO:0007669"/>
    <property type="project" value="UniProtKB-UniRule"/>
</dbReference>
<dbReference type="EC" id="6.1.1.20" evidence="13"/>
<comment type="caution">
    <text evidence="15">The sequence shown here is derived from an EMBL/GenBank/DDBJ whole genome shotgun (WGS) entry which is preliminary data.</text>
</comment>
<dbReference type="NCBIfam" id="TIGR00468">
    <property type="entry name" value="pheS"/>
    <property type="match status" value="1"/>
</dbReference>
<dbReference type="GO" id="GO:0000049">
    <property type="term" value="F:tRNA binding"/>
    <property type="evidence" value="ECO:0007669"/>
    <property type="project" value="InterPro"/>
</dbReference>
<sequence length="337" mass="38617">MIDAILDRAKTSIEKIQNLQELEDLRVSFLGKKGELTFLLKNLGKLSKEQRPQMGGAINQVKVNIQTLLTDKKNYLELIVLEKRLLAEKIDVSLPGRHVEMGGLHPITITLNRIQSLFIKNGFEIVTGPEIEDDFHNFTALNIPKHHPARTMHDTFYIDKKTVLRTHTSPVQIRTLENQNPPVRIITSGRVYRFDSDITHTPMFHQIEGLIVDKYANFAQLKGLLIDLLRTYFEKEVLKVRFRPSYFPFTEPSAEADIECVMCSGKGCRVCKKTGWLEVLGCGVVHPNVLSSVNIDSEVYTGLAFGIGIERLSMLRYSVNDLRLFFENDNRFLRQFR</sequence>
<evidence type="ECO:0000256" key="8">
    <source>
        <dbReference type="ARBA" id="ARBA00022840"/>
    </source>
</evidence>
<evidence type="ECO:0000256" key="7">
    <source>
        <dbReference type="ARBA" id="ARBA00022741"/>
    </source>
</evidence>
<dbReference type="Proteomes" id="UP000525329">
    <property type="component" value="Unassembled WGS sequence"/>
</dbReference>
<feature type="binding site" evidence="13">
    <location>
        <position position="251"/>
    </location>
    <ligand>
        <name>Mg(2+)</name>
        <dbReference type="ChEBI" id="CHEBI:18420"/>
        <note>shared with beta subunit</note>
    </ligand>
</feature>